<organism evidence="2 3">
    <name type="scientific">Hyphomonas hirschiana VP5</name>
    <dbReference type="NCBI Taxonomy" id="1280951"/>
    <lineage>
        <taxon>Bacteria</taxon>
        <taxon>Pseudomonadati</taxon>
        <taxon>Pseudomonadota</taxon>
        <taxon>Alphaproteobacteria</taxon>
        <taxon>Hyphomonadales</taxon>
        <taxon>Hyphomonadaceae</taxon>
        <taxon>Hyphomonas</taxon>
    </lineage>
</organism>
<keyword evidence="1" id="KW-0812">Transmembrane</keyword>
<name>A0A059FN18_9PROT</name>
<accession>A0A059FN18</accession>
<protein>
    <submittedName>
        <fullName evidence="2">Uncharacterized protein</fullName>
    </submittedName>
</protein>
<dbReference type="PATRIC" id="fig|1280951.3.peg.2468"/>
<dbReference type="EMBL" id="ARYI01000010">
    <property type="protein sequence ID" value="KCZ92002.1"/>
    <property type="molecule type" value="Genomic_DNA"/>
</dbReference>
<evidence type="ECO:0000256" key="1">
    <source>
        <dbReference type="SAM" id="Phobius"/>
    </source>
</evidence>
<reference evidence="2 3" key="1">
    <citation type="submission" date="2013-04" db="EMBL/GenBank/DDBJ databases">
        <title>Hyphomonas hirschiana VP5 Genome Sequencing.</title>
        <authorList>
            <person name="Lai Q."/>
            <person name="Shao Z."/>
        </authorList>
    </citation>
    <scope>NUCLEOTIDE SEQUENCE [LARGE SCALE GENOMIC DNA]</scope>
    <source>
        <strain evidence="2 3">VP5</strain>
    </source>
</reference>
<feature type="transmembrane region" description="Helical" evidence="1">
    <location>
        <begin position="84"/>
        <end position="103"/>
    </location>
</feature>
<evidence type="ECO:0000313" key="2">
    <source>
        <dbReference type="EMBL" id="KCZ92002.1"/>
    </source>
</evidence>
<keyword evidence="1" id="KW-1133">Transmembrane helix</keyword>
<keyword evidence="1" id="KW-0472">Membrane</keyword>
<feature type="transmembrane region" description="Helical" evidence="1">
    <location>
        <begin position="6"/>
        <end position="26"/>
    </location>
</feature>
<dbReference type="Proteomes" id="UP000025061">
    <property type="component" value="Unassembled WGS sequence"/>
</dbReference>
<gene>
    <name evidence="2" type="ORF">HHI_12254</name>
</gene>
<proteinExistence type="predicted"/>
<dbReference type="OrthoDB" id="7619872at2"/>
<dbReference type="AlphaFoldDB" id="A0A059FN18"/>
<comment type="caution">
    <text evidence="2">The sequence shown here is derived from an EMBL/GenBank/DDBJ whole genome shotgun (WGS) entry which is preliminary data.</text>
</comment>
<dbReference type="RefSeq" id="WP_011648293.1">
    <property type="nucleotide sequence ID" value="NZ_ARYI01000010.1"/>
</dbReference>
<keyword evidence="3" id="KW-1185">Reference proteome</keyword>
<evidence type="ECO:0000313" key="3">
    <source>
        <dbReference type="Proteomes" id="UP000025061"/>
    </source>
</evidence>
<sequence length="106" mass="11445">MTVLFWALSVIIVFAILLAAQMRMIISMALRRALAAKFGGGPNDVEYRAAILSLGRAPAATEAEKHLEAEYPRPVGQLKLARRVSLGGPLALLIVVAIGRFWLGAF</sequence>